<reference evidence="2" key="1">
    <citation type="journal article" date="2023" name="Mol. Phylogenet. Evol.">
        <title>Genome-scale phylogeny and comparative genomics of the fungal order Sordariales.</title>
        <authorList>
            <person name="Hensen N."/>
            <person name="Bonometti L."/>
            <person name="Westerberg I."/>
            <person name="Brannstrom I.O."/>
            <person name="Guillou S."/>
            <person name="Cros-Aarteil S."/>
            <person name="Calhoun S."/>
            <person name="Haridas S."/>
            <person name="Kuo A."/>
            <person name="Mondo S."/>
            <person name="Pangilinan J."/>
            <person name="Riley R."/>
            <person name="LaButti K."/>
            <person name="Andreopoulos B."/>
            <person name="Lipzen A."/>
            <person name="Chen C."/>
            <person name="Yan M."/>
            <person name="Daum C."/>
            <person name="Ng V."/>
            <person name="Clum A."/>
            <person name="Steindorff A."/>
            <person name="Ohm R.A."/>
            <person name="Martin F."/>
            <person name="Silar P."/>
            <person name="Natvig D.O."/>
            <person name="Lalanne C."/>
            <person name="Gautier V."/>
            <person name="Ament-Velasquez S.L."/>
            <person name="Kruys A."/>
            <person name="Hutchinson M.I."/>
            <person name="Powell A.J."/>
            <person name="Barry K."/>
            <person name="Miller A.N."/>
            <person name="Grigoriev I.V."/>
            <person name="Debuchy R."/>
            <person name="Gladieux P."/>
            <person name="Hiltunen Thoren M."/>
            <person name="Johannesson H."/>
        </authorList>
    </citation>
    <scope>NUCLEOTIDE SEQUENCE</scope>
    <source>
        <strain evidence="2">CBS 757.83</strain>
    </source>
</reference>
<protein>
    <submittedName>
        <fullName evidence="2">Uncharacterized protein</fullName>
    </submittedName>
</protein>
<reference evidence="2" key="2">
    <citation type="submission" date="2023-05" db="EMBL/GenBank/DDBJ databases">
        <authorList>
            <consortium name="Lawrence Berkeley National Laboratory"/>
            <person name="Steindorff A."/>
            <person name="Hensen N."/>
            <person name="Bonometti L."/>
            <person name="Westerberg I."/>
            <person name="Brannstrom I.O."/>
            <person name="Guillou S."/>
            <person name="Cros-Aarteil S."/>
            <person name="Calhoun S."/>
            <person name="Haridas S."/>
            <person name="Kuo A."/>
            <person name="Mondo S."/>
            <person name="Pangilinan J."/>
            <person name="Riley R."/>
            <person name="Labutti K."/>
            <person name="Andreopoulos B."/>
            <person name="Lipzen A."/>
            <person name="Chen C."/>
            <person name="Yanf M."/>
            <person name="Daum C."/>
            <person name="Ng V."/>
            <person name="Clum A."/>
            <person name="Ohm R."/>
            <person name="Martin F."/>
            <person name="Silar P."/>
            <person name="Natvig D."/>
            <person name="Lalanne C."/>
            <person name="Gautier V."/>
            <person name="Ament-Velasquez S.L."/>
            <person name="Kruys A."/>
            <person name="Hutchinson M.I."/>
            <person name="Powell A.J."/>
            <person name="Barry K."/>
            <person name="Miller A.N."/>
            <person name="Grigoriev I.V."/>
            <person name="Debuchy R."/>
            <person name="Gladieux P."/>
            <person name="Thoren M.H."/>
            <person name="Johannesson H."/>
        </authorList>
    </citation>
    <scope>NUCLEOTIDE SEQUENCE</scope>
    <source>
        <strain evidence="2">CBS 757.83</strain>
    </source>
</reference>
<keyword evidence="3" id="KW-1185">Reference proteome</keyword>
<sequence>METDQADADLLLLSLSLSDSEPEEAATPSNTTTAASSTAPTTEHQPTRAERTALSEEAFQALKQTYRPKIENGNVQPFFSLSFIHSLSPSLSRPFLLHPTFSHSHLISSHLISRHLIISPSHSSLTHPPTTTI</sequence>
<dbReference type="EMBL" id="MU863626">
    <property type="protein sequence ID" value="KAK4104570.1"/>
    <property type="molecule type" value="Genomic_DNA"/>
</dbReference>
<gene>
    <name evidence="2" type="ORF">N658DRAFT_521215</name>
</gene>
<dbReference type="AlphaFoldDB" id="A0AAN6QA80"/>
<accession>A0AAN6QA80</accession>
<feature type="compositionally biased region" description="Low complexity" evidence="1">
    <location>
        <begin position="17"/>
        <end position="43"/>
    </location>
</feature>
<name>A0AAN6QA80_9PEZI</name>
<comment type="caution">
    <text evidence="2">The sequence shown here is derived from an EMBL/GenBank/DDBJ whole genome shotgun (WGS) entry which is preliminary data.</text>
</comment>
<evidence type="ECO:0000256" key="1">
    <source>
        <dbReference type="SAM" id="MobiDB-lite"/>
    </source>
</evidence>
<proteinExistence type="predicted"/>
<evidence type="ECO:0000313" key="3">
    <source>
        <dbReference type="Proteomes" id="UP001305647"/>
    </source>
</evidence>
<organism evidence="2 3">
    <name type="scientific">Parathielavia hyrcaniae</name>
    <dbReference type="NCBI Taxonomy" id="113614"/>
    <lineage>
        <taxon>Eukaryota</taxon>
        <taxon>Fungi</taxon>
        <taxon>Dikarya</taxon>
        <taxon>Ascomycota</taxon>
        <taxon>Pezizomycotina</taxon>
        <taxon>Sordariomycetes</taxon>
        <taxon>Sordariomycetidae</taxon>
        <taxon>Sordariales</taxon>
        <taxon>Chaetomiaceae</taxon>
        <taxon>Parathielavia</taxon>
    </lineage>
</organism>
<dbReference type="Proteomes" id="UP001305647">
    <property type="component" value="Unassembled WGS sequence"/>
</dbReference>
<feature type="region of interest" description="Disordered" evidence="1">
    <location>
        <begin position="17"/>
        <end position="52"/>
    </location>
</feature>
<evidence type="ECO:0000313" key="2">
    <source>
        <dbReference type="EMBL" id="KAK4104570.1"/>
    </source>
</evidence>